<dbReference type="GO" id="GO:0016831">
    <property type="term" value="F:carboxy-lyase activity"/>
    <property type="evidence" value="ECO:0007669"/>
    <property type="project" value="InterPro"/>
</dbReference>
<keyword evidence="3" id="KW-0378">Hydrolase</keyword>
<evidence type="ECO:0000313" key="3">
    <source>
        <dbReference type="EMBL" id="TZG24719.1"/>
    </source>
</evidence>
<dbReference type="InterPro" id="IPR032466">
    <property type="entry name" value="Metal_Hydrolase"/>
</dbReference>
<evidence type="ECO:0000256" key="1">
    <source>
        <dbReference type="ARBA" id="ARBA00023239"/>
    </source>
</evidence>
<organism evidence="3 4">
    <name type="scientific">Sphingomonas montanisoli</name>
    <dbReference type="NCBI Taxonomy" id="2606412"/>
    <lineage>
        <taxon>Bacteria</taxon>
        <taxon>Pseudomonadati</taxon>
        <taxon>Pseudomonadota</taxon>
        <taxon>Alphaproteobacteria</taxon>
        <taxon>Sphingomonadales</taxon>
        <taxon>Sphingomonadaceae</taxon>
        <taxon>Sphingomonas</taxon>
    </lineage>
</organism>
<keyword evidence="1" id="KW-0456">Lyase</keyword>
<evidence type="ECO:0000313" key="4">
    <source>
        <dbReference type="Proteomes" id="UP000322077"/>
    </source>
</evidence>
<dbReference type="RefSeq" id="WP_149523913.1">
    <property type="nucleotide sequence ID" value="NZ_VTOU01000005.1"/>
</dbReference>
<dbReference type="InterPro" id="IPR032465">
    <property type="entry name" value="ACMSD"/>
</dbReference>
<proteinExistence type="predicted"/>
<sequence length="396" mass="44569">MATQLKPTARDLVAGIKIIDTDTHLSEPHDLWTSRAPANLKNLVPRVDLFEGKPTWIIGEGKQLSGIGASPISVIKKDGSKSRSLEFFDWQIGDVHAGAHSVKERLEVMDEAGIHAQIVYPNVLGFGGQRGWDAEENIRIASIEIYNDAMADMLHESKQRIYGMALLPWWDVKRSVAEVERAKKMGLRGVIINSDPQNNGLPDLAERHWDPLWEACVANDMPINFHIGASESSSAWFGSSFWPSEPHDIRFAIGSSMLFFGNARVMANIILSGILDRYPTIKFVSVESGIGWIPFLLETLEYQLHENATTKTFSLTPEEYFRRNIYGCFWFERKNMSATVRQCGVDNVMFETDFPHPTCLYPEPLEHAASGLAQLTFEEREKILSTNASKLYNIPL</sequence>
<gene>
    <name evidence="3" type="ORF">FYJ91_19105</name>
</gene>
<dbReference type="InterPro" id="IPR006680">
    <property type="entry name" value="Amidohydro-rel"/>
</dbReference>
<dbReference type="SUPFAM" id="SSF51556">
    <property type="entry name" value="Metallo-dependent hydrolases"/>
    <property type="match status" value="1"/>
</dbReference>
<dbReference type="PANTHER" id="PTHR21240">
    <property type="entry name" value="2-AMINO-3-CARBOXYLMUCONATE-6-SEMIALDEHYDE DECARBOXYLASE"/>
    <property type="match status" value="1"/>
</dbReference>
<protein>
    <submittedName>
        <fullName evidence="3">Amidohydrolase</fullName>
    </submittedName>
</protein>
<reference evidence="3 4" key="1">
    <citation type="submission" date="2019-08" db="EMBL/GenBank/DDBJ databases">
        <authorList>
            <person name="Wang G."/>
            <person name="Xu Z."/>
        </authorList>
    </citation>
    <scope>NUCLEOTIDE SEQUENCE [LARGE SCALE GENOMIC DNA]</scope>
    <source>
        <strain evidence="3 4">ZX</strain>
    </source>
</reference>
<feature type="domain" description="Amidohydrolase-related" evidence="2">
    <location>
        <begin position="20"/>
        <end position="393"/>
    </location>
</feature>
<dbReference type="Gene3D" id="3.20.20.140">
    <property type="entry name" value="Metal-dependent hydrolases"/>
    <property type="match status" value="1"/>
</dbReference>
<dbReference type="AlphaFoldDB" id="A0A5D9BZ55"/>
<dbReference type="Pfam" id="PF04909">
    <property type="entry name" value="Amidohydro_2"/>
    <property type="match status" value="1"/>
</dbReference>
<dbReference type="GO" id="GO:0016787">
    <property type="term" value="F:hydrolase activity"/>
    <property type="evidence" value="ECO:0007669"/>
    <property type="project" value="UniProtKB-KW"/>
</dbReference>
<keyword evidence="4" id="KW-1185">Reference proteome</keyword>
<dbReference type="Proteomes" id="UP000322077">
    <property type="component" value="Unassembled WGS sequence"/>
</dbReference>
<dbReference type="GO" id="GO:0005737">
    <property type="term" value="C:cytoplasm"/>
    <property type="evidence" value="ECO:0007669"/>
    <property type="project" value="TreeGrafter"/>
</dbReference>
<evidence type="ECO:0000259" key="2">
    <source>
        <dbReference type="Pfam" id="PF04909"/>
    </source>
</evidence>
<dbReference type="GO" id="GO:0019748">
    <property type="term" value="P:secondary metabolic process"/>
    <property type="evidence" value="ECO:0007669"/>
    <property type="project" value="TreeGrafter"/>
</dbReference>
<accession>A0A5D9BZ55</accession>
<dbReference type="EMBL" id="VTOU01000005">
    <property type="protein sequence ID" value="TZG24719.1"/>
    <property type="molecule type" value="Genomic_DNA"/>
</dbReference>
<dbReference type="PANTHER" id="PTHR21240:SF28">
    <property type="entry name" value="ISO-OROTATE DECARBOXYLASE (EUROFUNG)"/>
    <property type="match status" value="1"/>
</dbReference>
<comment type="caution">
    <text evidence="3">The sequence shown here is derived from an EMBL/GenBank/DDBJ whole genome shotgun (WGS) entry which is preliminary data.</text>
</comment>
<name>A0A5D9BZ55_9SPHN</name>